<proteinExistence type="predicted"/>
<evidence type="ECO:0000259" key="4">
    <source>
        <dbReference type="PROSITE" id="PS50949"/>
    </source>
</evidence>
<gene>
    <name evidence="5" type="ORF">D3791_05380</name>
</gene>
<evidence type="ECO:0000313" key="6">
    <source>
        <dbReference type="Proteomes" id="UP000502331"/>
    </source>
</evidence>
<reference evidence="5 6" key="1">
    <citation type="submission" date="2018-09" db="EMBL/GenBank/DDBJ databases">
        <title>Glutamicibacter mishrai S5-52T (LMG 29155T = KCTC 39846T).</title>
        <authorList>
            <person name="Das S.K."/>
        </authorList>
    </citation>
    <scope>NUCLEOTIDE SEQUENCE [LARGE SCALE GENOMIC DNA]</scope>
    <source>
        <strain evidence="5 6">S5-52</strain>
    </source>
</reference>
<dbReference type="Gene3D" id="1.20.120.530">
    <property type="entry name" value="GntR ligand-binding domain-like"/>
    <property type="match status" value="1"/>
</dbReference>
<dbReference type="PRINTS" id="PR00035">
    <property type="entry name" value="HTHGNTR"/>
</dbReference>
<dbReference type="Pfam" id="PF07729">
    <property type="entry name" value="FCD"/>
    <property type="match status" value="1"/>
</dbReference>
<keyword evidence="3" id="KW-0804">Transcription</keyword>
<dbReference type="SMART" id="SM00345">
    <property type="entry name" value="HTH_GNTR"/>
    <property type="match status" value="1"/>
</dbReference>
<dbReference type="SUPFAM" id="SSF46785">
    <property type="entry name" value="Winged helix' DNA-binding domain"/>
    <property type="match status" value="1"/>
</dbReference>
<keyword evidence="2" id="KW-0238">DNA-binding</keyword>
<evidence type="ECO:0000256" key="2">
    <source>
        <dbReference type="ARBA" id="ARBA00023125"/>
    </source>
</evidence>
<dbReference type="Pfam" id="PF00392">
    <property type="entry name" value="GntR"/>
    <property type="match status" value="1"/>
</dbReference>
<dbReference type="Proteomes" id="UP000502331">
    <property type="component" value="Chromosome"/>
</dbReference>
<name>A0A6H0SJM3_9MICC</name>
<sequence>MPINPAPRAYQIVLQAIEEDLRTEKLSVGDQLPGERALAEQHGISRASVRDAIRILDVMGIIKTSTGSGPNSGAVIISNPSAGISQALRLHLAAKGINVREIVESRILLETWAAQMNPRDPVYAQQVIDRTAVLIMRMDDPQLSREAFHRIDAEFHVLLASMAGNSVVESMMESLRNSISDYVSDSVPSDEAWQPVVRVLRRQHKAIHHAFATGQRERAAQLLEEHINWFYSQTRSM</sequence>
<evidence type="ECO:0000256" key="1">
    <source>
        <dbReference type="ARBA" id="ARBA00023015"/>
    </source>
</evidence>
<organism evidence="5 6">
    <name type="scientific">Glutamicibacter mishrai</name>
    <dbReference type="NCBI Taxonomy" id="1775880"/>
    <lineage>
        <taxon>Bacteria</taxon>
        <taxon>Bacillati</taxon>
        <taxon>Actinomycetota</taxon>
        <taxon>Actinomycetes</taxon>
        <taxon>Micrococcales</taxon>
        <taxon>Micrococcaceae</taxon>
        <taxon>Glutamicibacter</taxon>
    </lineage>
</organism>
<dbReference type="InterPro" id="IPR036388">
    <property type="entry name" value="WH-like_DNA-bd_sf"/>
</dbReference>
<dbReference type="SUPFAM" id="SSF48008">
    <property type="entry name" value="GntR ligand-binding domain-like"/>
    <property type="match status" value="1"/>
</dbReference>
<protein>
    <submittedName>
        <fullName evidence="5">FadR family transcriptional regulator</fullName>
    </submittedName>
</protein>
<dbReference type="AlphaFoldDB" id="A0A6H0SJM3"/>
<accession>A0A6H0SJM3</accession>
<dbReference type="PROSITE" id="PS50949">
    <property type="entry name" value="HTH_GNTR"/>
    <property type="match status" value="1"/>
</dbReference>
<dbReference type="EMBL" id="CP032549">
    <property type="protein sequence ID" value="QIV86609.1"/>
    <property type="molecule type" value="Genomic_DNA"/>
</dbReference>
<dbReference type="InterPro" id="IPR000524">
    <property type="entry name" value="Tscrpt_reg_HTH_GntR"/>
</dbReference>
<evidence type="ECO:0000313" key="5">
    <source>
        <dbReference type="EMBL" id="QIV86609.1"/>
    </source>
</evidence>
<evidence type="ECO:0000256" key="3">
    <source>
        <dbReference type="ARBA" id="ARBA00023163"/>
    </source>
</evidence>
<dbReference type="GO" id="GO:0003700">
    <property type="term" value="F:DNA-binding transcription factor activity"/>
    <property type="evidence" value="ECO:0007669"/>
    <property type="project" value="InterPro"/>
</dbReference>
<dbReference type="PANTHER" id="PTHR43537:SF24">
    <property type="entry name" value="GLUCONATE OPERON TRANSCRIPTIONAL REPRESSOR"/>
    <property type="match status" value="1"/>
</dbReference>
<dbReference type="RefSeq" id="WP_172511514.1">
    <property type="nucleotide sequence ID" value="NZ_CP032549.1"/>
</dbReference>
<dbReference type="GO" id="GO:0003677">
    <property type="term" value="F:DNA binding"/>
    <property type="evidence" value="ECO:0007669"/>
    <property type="project" value="UniProtKB-KW"/>
</dbReference>
<dbReference type="Gene3D" id="1.10.10.10">
    <property type="entry name" value="Winged helix-like DNA-binding domain superfamily/Winged helix DNA-binding domain"/>
    <property type="match status" value="1"/>
</dbReference>
<feature type="domain" description="HTH gntR-type" evidence="4">
    <location>
        <begin position="7"/>
        <end position="79"/>
    </location>
</feature>
<dbReference type="InterPro" id="IPR011711">
    <property type="entry name" value="GntR_C"/>
</dbReference>
<dbReference type="InterPro" id="IPR008920">
    <property type="entry name" value="TF_FadR/GntR_C"/>
</dbReference>
<dbReference type="InterPro" id="IPR036390">
    <property type="entry name" value="WH_DNA-bd_sf"/>
</dbReference>
<dbReference type="CDD" id="cd07377">
    <property type="entry name" value="WHTH_GntR"/>
    <property type="match status" value="1"/>
</dbReference>
<keyword evidence="1" id="KW-0805">Transcription regulation</keyword>
<dbReference type="PANTHER" id="PTHR43537">
    <property type="entry name" value="TRANSCRIPTIONAL REGULATOR, GNTR FAMILY"/>
    <property type="match status" value="1"/>
</dbReference>
<keyword evidence="6" id="KW-1185">Reference proteome</keyword>
<dbReference type="SMART" id="SM00895">
    <property type="entry name" value="FCD"/>
    <property type="match status" value="1"/>
</dbReference>